<comment type="caution">
    <text evidence="1">The sequence shown here is derived from an EMBL/GenBank/DDBJ whole genome shotgun (WGS) entry which is preliminary data.</text>
</comment>
<sequence length="85" mass="9490">MTDRELLERFTINPEIYGGKPIIRGRRLAVEHVLSMLAAGDDAATILEGYSWLEPEDIQACLVYARCHVGHERIEPLVLEAGSGR</sequence>
<name>A0A7C2JZJ7_9PLAN</name>
<evidence type="ECO:0000313" key="1">
    <source>
        <dbReference type="EMBL" id="HEN15440.1"/>
    </source>
</evidence>
<protein>
    <submittedName>
        <fullName evidence="1">DUF433 domain-containing protein</fullName>
    </submittedName>
</protein>
<dbReference type="InterPro" id="IPR009057">
    <property type="entry name" value="Homeodomain-like_sf"/>
</dbReference>
<dbReference type="InterPro" id="IPR036388">
    <property type="entry name" value="WH-like_DNA-bd_sf"/>
</dbReference>
<dbReference type="Gene3D" id="1.10.10.10">
    <property type="entry name" value="Winged helix-like DNA-binding domain superfamily/Winged helix DNA-binding domain"/>
    <property type="match status" value="1"/>
</dbReference>
<dbReference type="EMBL" id="DSOK01000241">
    <property type="protein sequence ID" value="HEN15440.1"/>
    <property type="molecule type" value="Genomic_DNA"/>
</dbReference>
<reference evidence="1" key="1">
    <citation type="journal article" date="2020" name="mSystems">
        <title>Genome- and Community-Level Interaction Insights into Carbon Utilization and Element Cycling Functions of Hydrothermarchaeota in Hydrothermal Sediment.</title>
        <authorList>
            <person name="Zhou Z."/>
            <person name="Liu Y."/>
            <person name="Xu W."/>
            <person name="Pan J."/>
            <person name="Luo Z.H."/>
            <person name="Li M."/>
        </authorList>
    </citation>
    <scope>NUCLEOTIDE SEQUENCE [LARGE SCALE GENOMIC DNA]</scope>
    <source>
        <strain evidence="1">SpSt-339</strain>
    </source>
</reference>
<dbReference type="PANTHER" id="PTHR34849:SF3">
    <property type="entry name" value="SSR2962 PROTEIN"/>
    <property type="match status" value="1"/>
</dbReference>
<dbReference type="AlphaFoldDB" id="A0A7C2JZJ7"/>
<organism evidence="1">
    <name type="scientific">Schlesneria paludicola</name>
    <dbReference type="NCBI Taxonomy" id="360056"/>
    <lineage>
        <taxon>Bacteria</taxon>
        <taxon>Pseudomonadati</taxon>
        <taxon>Planctomycetota</taxon>
        <taxon>Planctomycetia</taxon>
        <taxon>Planctomycetales</taxon>
        <taxon>Planctomycetaceae</taxon>
        <taxon>Schlesneria</taxon>
    </lineage>
</organism>
<gene>
    <name evidence="1" type="ORF">ENQ76_08245</name>
</gene>
<dbReference type="SUPFAM" id="SSF46689">
    <property type="entry name" value="Homeodomain-like"/>
    <property type="match status" value="1"/>
</dbReference>
<dbReference type="InterPro" id="IPR007367">
    <property type="entry name" value="DUF433"/>
</dbReference>
<dbReference type="PANTHER" id="PTHR34849">
    <property type="entry name" value="SSL5025 PROTEIN"/>
    <property type="match status" value="1"/>
</dbReference>
<accession>A0A7C2JZJ7</accession>
<proteinExistence type="predicted"/>
<dbReference type="Pfam" id="PF04255">
    <property type="entry name" value="DUF433"/>
    <property type="match status" value="1"/>
</dbReference>